<feature type="region of interest" description="Disordered" evidence="1">
    <location>
        <begin position="150"/>
        <end position="179"/>
    </location>
</feature>
<feature type="region of interest" description="Disordered" evidence="1">
    <location>
        <begin position="361"/>
        <end position="401"/>
    </location>
</feature>
<feature type="transmembrane region" description="Helical" evidence="2">
    <location>
        <begin position="122"/>
        <end position="147"/>
    </location>
</feature>
<evidence type="ECO:0000256" key="1">
    <source>
        <dbReference type="SAM" id="MobiDB-lite"/>
    </source>
</evidence>
<keyword evidence="2" id="KW-1133">Transmembrane helix</keyword>
<dbReference type="EMBL" id="LN714486">
    <property type="protein sequence ID" value="CEL69855.1"/>
    <property type="molecule type" value="Genomic_DNA"/>
</dbReference>
<protein>
    <recommendedName>
        <fullName evidence="4">Transmembrane protein</fullName>
    </recommendedName>
</protein>
<feature type="compositionally biased region" description="Polar residues" evidence="1">
    <location>
        <begin position="390"/>
        <end position="401"/>
    </location>
</feature>
<name>A0A0F7UMW4_NEOCL</name>
<feature type="compositionally biased region" description="Basic and acidic residues" evidence="1">
    <location>
        <begin position="238"/>
        <end position="258"/>
    </location>
</feature>
<proteinExistence type="predicted"/>
<feature type="region of interest" description="Disordered" evidence="1">
    <location>
        <begin position="1"/>
        <end position="45"/>
    </location>
</feature>
<feature type="compositionally biased region" description="Polar residues" evidence="1">
    <location>
        <begin position="1298"/>
        <end position="1312"/>
    </location>
</feature>
<feature type="region of interest" description="Disordered" evidence="1">
    <location>
        <begin position="979"/>
        <end position="1002"/>
    </location>
</feature>
<feature type="region of interest" description="Disordered" evidence="1">
    <location>
        <begin position="1126"/>
        <end position="1169"/>
    </location>
</feature>
<feature type="compositionally biased region" description="Low complexity" evidence="1">
    <location>
        <begin position="1275"/>
        <end position="1286"/>
    </location>
</feature>
<evidence type="ECO:0000256" key="2">
    <source>
        <dbReference type="SAM" id="Phobius"/>
    </source>
</evidence>
<keyword evidence="2" id="KW-0472">Membrane</keyword>
<feature type="compositionally biased region" description="Polar residues" evidence="1">
    <location>
        <begin position="196"/>
        <end position="209"/>
    </location>
</feature>
<feature type="transmembrane region" description="Helical" evidence="2">
    <location>
        <begin position="1076"/>
        <end position="1099"/>
    </location>
</feature>
<evidence type="ECO:0000313" key="3">
    <source>
        <dbReference type="EMBL" id="CEL69855.1"/>
    </source>
</evidence>
<gene>
    <name evidence="3" type="ORF">BN1204_055540</name>
</gene>
<organism evidence="3">
    <name type="scientific">Neospora caninum (strain Liverpool)</name>
    <dbReference type="NCBI Taxonomy" id="572307"/>
    <lineage>
        <taxon>Eukaryota</taxon>
        <taxon>Sar</taxon>
        <taxon>Alveolata</taxon>
        <taxon>Apicomplexa</taxon>
        <taxon>Conoidasida</taxon>
        <taxon>Coccidia</taxon>
        <taxon>Eucoccidiorida</taxon>
        <taxon>Eimeriorina</taxon>
        <taxon>Sarcocystidae</taxon>
        <taxon>Neospora</taxon>
    </lineage>
</organism>
<feature type="region of interest" description="Disordered" evidence="1">
    <location>
        <begin position="310"/>
        <end position="343"/>
    </location>
</feature>
<sequence>MRTERCHASPAASRGTGTRRLRPASGREDGQALRAPVHGPLRSPGSALATVPGTRKFFGDSALHASPQPALFGVSEVCVEEATSDCGSEKQKVTGRPLWVYTRTRTCRHESPESDHRKATRFFSVFFLPLAAHILWCILTACCVWASDPDSSTSGERGPESRSVGGDPPSDESFFSGPKRGRVPFASPFSAFNAVTKHTPNHPLSSTANGGEATVVSPGDPRGEAAQTLGLEQLAHGVEGDRESISKQYEEPNRDESSPFRGANEPVPSTREAIRSEGSLDGNAERNGMFSGIPERPEAVQTLLNAAASSSSTLYDGQEKHRSADVERGGGRTRDEGGSSVATGGGRFSYYAGDVVLKRTVSPDGKSSSEWRPARHEGKGGGKRQFVRGGSNSLHVGPPTSTDSNTFFTPSLYRRMCLKVFVHDGSARLFAVLLLQNLEWPTFTKYRLGTAMFLNNLRRKAASFDEHRDSQYAFLDCCPLHKIAAKGVSLSYLRARVHRHSDLRRIKRELQTSSREFSYSVRHLPAVRKQVSSRTGLFQALLVTWDLFATSILKFKLFKVGGPEALMTHGQKSRYFMDLAEHLLDLWFSERAFFAPLMWAYGSFAPVVNDAPFRRPQQSTSILLMDGMKDYLFGERPHHQMGAGLLYTSRQLDALRWLEGRVKEAVYQKLQKALRRFQGFPVVSSSSAPFYRGHRSHAAGDVPFLDHFPALFRDKRLPTVQVTGYFLRGERGDEVKAGVFGDKIADDRVEELMAGLPAHSALLQLTMVDAWAWNRCTDEGGANGECPEARAGGRAAPSWSPYGVRLQDDSAPLGRYLPVSTASQLLNIELRWDPSLLNAAGRTVVLLNDIVGLDSAGVQGPEADPAMDLDVHAVLLLPVRDFSSAEDVRRDVVRLVSSRTPSRLYAKSAQQSGLLDPSRVKILGTARWVGSNQPRLLLGEFGRGISSRGVQGSLDLLERGSILVHISIAGIARKFRVPEDKSSGQTADDGVGSGAGTAQDGQNAARARTAFLGGAEEAGLGAAAQAGWGMTAKEAYRRLVRRTQGGPARVVYVQTSVEEFPKAKADKKKQRRGGRIPWMAVAISNMCVFFFFLIIFVYLHWRRHVDLPWWLKCVCTSAAPWMEDDDASEAADSDNQRESCDSSCEGSESVDERSYSSTADPDGFSSARERSSSLTSWSLGGCPSRASRYPTAASVPREGGSPFDSYFQSPLSLVPLVTELPSVMGREFSGSAAVPLGCGWPGGAVQSPLYVLYRAQLPHLEWARRERESAHASFPRRGSLGLSLPRGGSGGALPVSRAQESAQTGISRSATDGDTVGNRAETFAGSADRQEALETGSPGPRDACPGTDGEKDGAEAGCDYELVVRFVDSRERRSSWV</sequence>
<keyword evidence="2" id="KW-0812">Transmembrane</keyword>
<feature type="compositionally biased region" description="Basic and acidic residues" evidence="1">
    <location>
        <begin position="367"/>
        <end position="380"/>
    </location>
</feature>
<feature type="region of interest" description="Disordered" evidence="1">
    <location>
        <begin position="1269"/>
        <end position="1355"/>
    </location>
</feature>
<reference evidence="3" key="1">
    <citation type="journal article" date="2015" name="PLoS ONE">
        <title>Comprehensive Evaluation of Toxoplasma gondii VEG and Neospora caninum LIV Genomes with Tachyzoite Stage Transcriptome and Proteome Defines Novel Transcript Features.</title>
        <authorList>
            <person name="Ramaprasad A."/>
            <person name="Mourier T."/>
            <person name="Naeem R."/>
            <person name="Malas T.B."/>
            <person name="Moussa E."/>
            <person name="Panigrahi A."/>
            <person name="Vermont S.J."/>
            <person name="Otto T.D."/>
            <person name="Wastling J."/>
            <person name="Pain A."/>
        </authorList>
    </citation>
    <scope>NUCLEOTIDE SEQUENCE</scope>
    <source>
        <strain evidence="3">Liverpool</strain>
    </source>
</reference>
<accession>A0A0F7UMW4</accession>
<feature type="region of interest" description="Disordered" evidence="1">
    <location>
        <begin position="196"/>
        <end position="292"/>
    </location>
</feature>
<feature type="compositionally biased region" description="Basic and acidic residues" evidence="1">
    <location>
        <begin position="317"/>
        <end position="337"/>
    </location>
</feature>
<evidence type="ECO:0008006" key="4">
    <source>
        <dbReference type="Google" id="ProtNLM"/>
    </source>
</evidence>